<dbReference type="GO" id="GO:0005737">
    <property type="term" value="C:cytoplasm"/>
    <property type="evidence" value="ECO:0007669"/>
    <property type="project" value="TreeGrafter"/>
</dbReference>
<sequence>MRMDTETISYVLEGHELQNDVQTMIQVFLANRHYIRTDTVTDAEITVKSEMKEGIASAMLYRRGEKASAWSMEYDEKMLTEKEQKRIIKRTIYELLKAETGIRPQWGLLTGVRPAKLISSLLEEGKTDKECLVFLTEDYLVMPHKAALALKVAKAERKILEDNRPEEISLYIGIPFCPTRCLYCSFTAYPLHQYKNRVDEYLDAMFRELDWLAAYSRGFVMKNIYIGGGTPTSLNEAQLERLLQKVEELFHPDESMEYTVEAGRPDTITREKLRLLKEYGVNRISINPQTMNDKTLRAVGRKHTVEDIRRVFREAREEGHQNINMDLILGLPGEDAADVRNTMEEIMKLAPDNVTVHTLAVKRASRLREELAQHDMTTAEALEEMLDISAEYAERMGMEPYYMYRQKNMVGNFENVGYCHPGKEGIYNVQIMEEKQTILAAGAGASTKTVDPETDRIERVFNVKSIEDYIGRIEEMIERKRTGLPQGGNV</sequence>
<dbReference type="InterPro" id="IPR058240">
    <property type="entry name" value="rSAM_sf"/>
</dbReference>
<dbReference type="EMBL" id="BHVZ01000001">
    <property type="protein sequence ID" value="GCB28544.1"/>
    <property type="molecule type" value="Genomic_DNA"/>
</dbReference>
<dbReference type="InterPro" id="IPR023995">
    <property type="entry name" value="HemZ"/>
</dbReference>
<accession>A0A401LAM9</accession>
<dbReference type="SFLD" id="SFLDG01065">
    <property type="entry name" value="anaerobic_coproporphyrinogen-I"/>
    <property type="match status" value="1"/>
</dbReference>
<gene>
    <name evidence="2" type="ORF">KGMB03357_02050</name>
</gene>
<dbReference type="AlphaFoldDB" id="A0A401LAM9"/>
<dbReference type="GO" id="GO:0006779">
    <property type="term" value="P:porphyrin-containing compound biosynthetic process"/>
    <property type="evidence" value="ECO:0007669"/>
    <property type="project" value="TreeGrafter"/>
</dbReference>
<protein>
    <submittedName>
        <fullName evidence="2">Coproporphyrinogen III oxidase</fullName>
    </submittedName>
</protein>
<dbReference type="InterPro" id="IPR007197">
    <property type="entry name" value="rSAM"/>
</dbReference>
<dbReference type="PANTHER" id="PTHR13932:SF1">
    <property type="entry name" value="OXYGEN-INDEPENDENT COPROPORPHYRINOGEN-III OXIDASE-LIKE PROTEIN HEMZ"/>
    <property type="match status" value="1"/>
</dbReference>
<keyword evidence="3" id="KW-1185">Reference proteome</keyword>
<dbReference type="Proteomes" id="UP000287361">
    <property type="component" value="Unassembled WGS sequence"/>
</dbReference>
<dbReference type="CDD" id="cd01335">
    <property type="entry name" value="Radical_SAM"/>
    <property type="match status" value="1"/>
</dbReference>
<proteinExistence type="predicted"/>
<dbReference type="PANTHER" id="PTHR13932">
    <property type="entry name" value="COPROPORPHYRINIGEN III OXIDASE"/>
    <property type="match status" value="1"/>
</dbReference>
<dbReference type="NCBIfam" id="TIGR03994">
    <property type="entry name" value="rSAM_HemZ"/>
    <property type="match status" value="1"/>
</dbReference>
<dbReference type="InterPro" id="IPR006638">
    <property type="entry name" value="Elp3/MiaA/NifB-like_rSAM"/>
</dbReference>
<feature type="domain" description="Radical SAM core" evidence="1">
    <location>
        <begin position="162"/>
        <end position="399"/>
    </location>
</feature>
<name>A0A401LAM9_9FIRM</name>
<evidence type="ECO:0000313" key="3">
    <source>
        <dbReference type="Proteomes" id="UP000287361"/>
    </source>
</evidence>
<dbReference type="InterPro" id="IPR023404">
    <property type="entry name" value="rSAM_horseshoe"/>
</dbReference>
<comment type="caution">
    <text evidence="2">The sequence shown here is derived from an EMBL/GenBank/DDBJ whole genome shotgun (WGS) entry which is preliminary data.</text>
</comment>
<evidence type="ECO:0000259" key="1">
    <source>
        <dbReference type="PROSITE" id="PS51918"/>
    </source>
</evidence>
<dbReference type="Pfam" id="PF04055">
    <property type="entry name" value="Radical_SAM"/>
    <property type="match status" value="1"/>
</dbReference>
<organism evidence="2 3">
    <name type="scientific">Anaerotignum faecicola</name>
    <dbReference type="NCBI Taxonomy" id="2358141"/>
    <lineage>
        <taxon>Bacteria</taxon>
        <taxon>Bacillati</taxon>
        <taxon>Bacillota</taxon>
        <taxon>Clostridia</taxon>
        <taxon>Lachnospirales</taxon>
        <taxon>Anaerotignaceae</taxon>
        <taxon>Anaerotignum</taxon>
    </lineage>
</organism>
<dbReference type="SFLD" id="SFLDF00310">
    <property type="entry name" value="oxygen-independent_coproporphy"/>
    <property type="match status" value="1"/>
</dbReference>
<dbReference type="SMART" id="SM00729">
    <property type="entry name" value="Elp3"/>
    <property type="match status" value="1"/>
</dbReference>
<dbReference type="Gene3D" id="3.80.30.20">
    <property type="entry name" value="tm_1862 like domain"/>
    <property type="match status" value="1"/>
</dbReference>
<dbReference type="PROSITE" id="PS51918">
    <property type="entry name" value="RADICAL_SAM"/>
    <property type="match status" value="1"/>
</dbReference>
<dbReference type="SUPFAM" id="SSF102114">
    <property type="entry name" value="Radical SAM enzymes"/>
    <property type="match status" value="1"/>
</dbReference>
<dbReference type="InterPro" id="IPR034505">
    <property type="entry name" value="Coproporphyrinogen-III_oxidase"/>
</dbReference>
<dbReference type="GO" id="GO:0051539">
    <property type="term" value="F:4 iron, 4 sulfur cluster binding"/>
    <property type="evidence" value="ECO:0007669"/>
    <property type="project" value="TreeGrafter"/>
</dbReference>
<dbReference type="GO" id="GO:0003824">
    <property type="term" value="F:catalytic activity"/>
    <property type="evidence" value="ECO:0007669"/>
    <property type="project" value="InterPro"/>
</dbReference>
<dbReference type="SFLD" id="SFLDG01082">
    <property type="entry name" value="B12-binding_domain_containing"/>
    <property type="match status" value="1"/>
</dbReference>
<evidence type="ECO:0000313" key="2">
    <source>
        <dbReference type="EMBL" id="GCB28544.1"/>
    </source>
</evidence>
<dbReference type="SFLD" id="SFLDS00029">
    <property type="entry name" value="Radical_SAM"/>
    <property type="match status" value="1"/>
</dbReference>
<reference evidence="2 3" key="1">
    <citation type="submission" date="2018-10" db="EMBL/GenBank/DDBJ databases">
        <title>Draft Genome Sequence of Anaerotignum sp. KCTC 15736.</title>
        <authorList>
            <person name="Choi S.H."/>
            <person name="Kim J.S."/>
            <person name="Kang S.W."/>
            <person name="Lee J.S."/>
            <person name="Park S.H."/>
        </authorList>
    </citation>
    <scope>NUCLEOTIDE SEQUENCE [LARGE SCALE GENOMIC DNA]</scope>
    <source>
        <strain evidence="2 3">KCTC 15736</strain>
    </source>
</reference>